<sequence length="101" mass="11629">MPLTRDQISKINTCVTQVLTNNLSDGKFIDSIVKKIIKNVADIKKELQNSIILLEKENKDWRERSDALKQYSRRNNIRIFGVSEEAGEKVESRRLNGQAAR</sequence>
<dbReference type="Proteomes" id="UP000801492">
    <property type="component" value="Unassembled WGS sequence"/>
</dbReference>
<dbReference type="OrthoDB" id="10066957at2759"/>
<accession>A0A8K0CZU3</accession>
<evidence type="ECO:0000256" key="1">
    <source>
        <dbReference type="SAM" id="Coils"/>
    </source>
</evidence>
<comment type="caution">
    <text evidence="2">The sequence shown here is derived from an EMBL/GenBank/DDBJ whole genome shotgun (WGS) entry which is preliminary data.</text>
</comment>
<reference evidence="2" key="1">
    <citation type="submission" date="2019-08" db="EMBL/GenBank/DDBJ databases">
        <title>The genome of the North American firefly Photinus pyralis.</title>
        <authorList>
            <consortium name="Photinus pyralis genome working group"/>
            <person name="Fallon T.R."/>
            <person name="Sander Lower S.E."/>
            <person name="Weng J.-K."/>
        </authorList>
    </citation>
    <scope>NUCLEOTIDE SEQUENCE</scope>
    <source>
        <strain evidence="2">TRF0915ILg1</strain>
        <tissue evidence="2">Whole body</tissue>
    </source>
</reference>
<keyword evidence="3" id="KW-1185">Reference proteome</keyword>
<evidence type="ECO:0000313" key="2">
    <source>
        <dbReference type="EMBL" id="KAF2892285.1"/>
    </source>
</evidence>
<keyword evidence="1" id="KW-0175">Coiled coil</keyword>
<feature type="coiled-coil region" evidence="1">
    <location>
        <begin position="37"/>
        <end position="64"/>
    </location>
</feature>
<gene>
    <name evidence="2" type="ORF">ILUMI_13891</name>
</gene>
<organism evidence="2 3">
    <name type="scientific">Ignelater luminosus</name>
    <name type="common">Cucubano</name>
    <name type="synonym">Pyrophorus luminosus</name>
    <dbReference type="NCBI Taxonomy" id="2038154"/>
    <lineage>
        <taxon>Eukaryota</taxon>
        <taxon>Metazoa</taxon>
        <taxon>Ecdysozoa</taxon>
        <taxon>Arthropoda</taxon>
        <taxon>Hexapoda</taxon>
        <taxon>Insecta</taxon>
        <taxon>Pterygota</taxon>
        <taxon>Neoptera</taxon>
        <taxon>Endopterygota</taxon>
        <taxon>Coleoptera</taxon>
        <taxon>Polyphaga</taxon>
        <taxon>Elateriformia</taxon>
        <taxon>Elateroidea</taxon>
        <taxon>Elateridae</taxon>
        <taxon>Agrypninae</taxon>
        <taxon>Pyrophorini</taxon>
        <taxon>Ignelater</taxon>
    </lineage>
</organism>
<protein>
    <submittedName>
        <fullName evidence="2">Uncharacterized protein</fullName>
    </submittedName>
</protein>
<proteinExistence type="predicted"/>
<dbReference type="EMBL" id="VTPC01008826">
    <property type="protein sequence ID" value="KAF2892285.1"/>
    <property type="molecule type" value="Genomic_DNA"/>
</dbReference>
<dbReference type="AlphaFoldDB" id="A0A8K0CZU3"/>
<evidence type="ECO:0000313" key="3">
    <source>
        <dbReference type="Proteomes" id="UP000801492"/>
    </source>
</evidence>
<name>A0A8K0CZU3_IGNLU</name>